<evidence type="ECO:0000256" key="7">
    <source>
        <dbReference type="SAM" id="MobiDB-lite"/>
    </source>
</evidence>
<proteinExistence type="inferred from homology"/>
<protein>
    <submittedName>
        <fullName evidence="8">U4/U6.U5 tri-snRNP-associated protein 1-like isoform X2</fullName>
    </submittedName>
</protein>
<gene>
    <name evidence="8" type="ORF">Bpfe_028033</name>
</gene>
<accession>A0AAD8AVA8</accession>
<comment type="subcellular location">
    <subcellularLocation>
        <location evidence="1">Nucleus</location>
    </subcellularLocation>
</comment>
<feature type="region of interest" description="Disordered" evidence="7">
    <location>
        <begin position="1"/>
        <end position="242"/>
    </location>
</feature>
<evidence type="ECO:0000313" key="8">
    <source>
        <dbReference type="EMBL" id="KAK0042487.1"/>
    </source>
</evidence>
<dbReference type="InterPro" id="IPR005011">
    <property type="entry name" value="SNU66/SART1"/>
</dbReference>
<dbReference type="AlphaFoldDB" id="A0AAD8AVA8"/>
<feature type="compositionally biased region" description="Polar residues" evidence="7">
    <location>
        <begin position="1"/>
        <end position="13"/>
    </location>
</feature>
<dbReference type="PANTHER" id="PTHR14152:SF5">
    <property type="entry name" value="U4_U6.U5 TRI-SNRNP-ASSOCIATED PROTEIN 1"/>
    <property type="match status" value="1"/>
</dbReference>
<sequence length="840" mass="96388">MASKTTAKCSHTLDTGEHKRISKKMFHQHNNKNTPSAYKQVRKHNKSDHTCIVMGSKKHKEKDREGKKKRKHRSRSRSRERKRRHRDRSRSTDRDALEFLQKERGYPDSREIAERNQPQDNYYGDSQDYSHRDYPSSSAMEYREEHDNNQTSGDGSILSIEETNRLRAKLGLKPLEVSDSKGEDKSKKSDGVHVPAVNLGQLRKTESLREKMVNKKTQREMEKKLRTVKGLGDSDSEDEDASAWVLKSRKLQQEKEMAEKRAKMLEEMDEDFGIGSLVEQEFKKDKRYTQQDLRGLKVEHSLEKFEEGRNVVLTLKDKGVLDEEEGDVLVNVNIQDDERAEKNIENKKSKPDYKPYDEPEYDEYGMLKPSNLLSKYDEEIEGAKKESFVLGSGGSYDAAHEKRMAEIRQALRSQGQSLQMAPPTLLTEYLTPEEMEAAKFKKVKKKVRKIRSKAAILKADDLLPLSDATSTQDYGSRSRGRGRIEVDDTEESNEGAEQKMDIKQEIVVQAESDSLPIKIELDDSDLIGPDEDLAGVAIEEEDVQNELQGMLARARKLKLKKERQATQVIDLIKPEQEESISKELAVNIILNSTSEFCRNLGEIPTYGLAGNREEDREEIMDMELEMMEQRKKKEEQDETTGGWNEVDIDDNPVDIRPEEASVLEEEPIAHVGVGSALKLAMKKGYLEDEAPKKLPTLSTKYLELQAQNYTIQDKRYDDLDEKNRKRDRYQGGMITEFKEKDSYKPDVKLDYVDDSGRNLSAKEAFRQLSHRFHGKGSGKKKTEKRSKKVEEELLMKRMSSTDTPLNTLSLLKDKQKTEKSPYIVLSGSKGFTSNNIVKPT</sequence>
<feature type="compositionally biased region" description="Basic residues" evidence="7">
    <location>
        <begin position="20"/>
        <end position="30"/>
    </location>
</feature>
<keyword evidence="6" id="KW-0175">Coiled coil</keyword>
<keyword evidence="5" id="KW-0539">Nucleus</keyword>
<dbReference type="Proteomes" id="UP001233172">
    <property type="component" value="Unassembled WGS sequence"/>
</dbReference>
<dbReference type="PANTHER" id="PTHR14152">
    <property type="entry name" value="SQUAMOUS CELL CARCINOMA ANTIGEN RECOGNISED BY CYTOTOXIC T LYMPHOCYTES"/>
    <property type="match status" value="1"/>
</dbReference>
<dbReference type="EMBL" id="JASAOG010000239">
    <property type="protein sequence ID" value="KAK0042487.1"/>
    <property type="molecule type" value="Genomic_DNA"/>
</dbReference>
<feature type="compositionally biased region" description="Basic and acidic residues" evidence="7">
    <location>
        <begin position="176"/>
        <end position="191"/>
    </location>
</feature>
<evidence type="ECO:0000256" key="6">
    <source>
        <dbReference type="SAM" id="Coils"/>
    </source>
</evidence>
<dbReference type="GO" id="GO:0045292">
    <property type="term" value="P:mRNA cis splicing, via spliceosome"/>
    <property type="evidence" value="ECO:0007669"/>
    <property type="project" value="TreeGrafter"/>
</dbReference>
<dbReference type="InterPro" id="IPR045347">
    <property type="entry name" value="HIND"/>
</dbReference>
<feature type="compositionally biased region" description="Basic and acidic residues" evidence="7">
    <location>
        <begin position="89"/>
        <end position="114"/>
    </location>
</feature>
<keyword evidence="4" id="KW-0508">mRNA splicing</keyword>
<feature type="compositionally biased region" description="Basic and acidic residues" evidence="7">
    <location>
        <begin position="203"/>
        <end position="225"/>
    </location>
</feature>
<reference evidence="8" key="1">
    <citation type="journal article" date="2023" name="PLoS Negl. Trop. Dis.">
        <title>A genome sequence for Biomphalaria pfeifferi, the major vector snail for the human-infecting parasite Schistosoma mansoni.</title>
        <authorList>
            <person name="Bu L."/>
            <person name="Lu L."/>
            <person name="Laidemitt M.R."/>
            <person name="Zhang S.M."/>
            <person name="Mutuku M."/>
            <person name="Mkoji G."/>
            <person name="Steinauer M."/>
            <person name="Loker E.S."/>
        </authorList>
    </citation>
    <scope>NUCLEOTIDE SEQUENCE</scope>
    <source>
        <strain evidence="8">KasaAsao</strain>
    </source>
</reference>
<dbReference type="GO" id="GO:0046540">
    <property type="term" value="C:U4/U6 x U5 tri-snRNP complex"/>
    <property type="evidence" value="ECO:0007669"/>
    <property type="project" value="InterPro"/>
</dbReference>
<keyword evidence="9" id="KW-1185">Reference proteome</keyword>
<feature type="coiled-coil region" evidence="6">
    <location>
        <begin position="612"/>
        <end position="639"/>
    </location>
</feature>
<comment type="caution">
    <text evidence="8">The sequence shown here is derived from an EMBL/GenBank/DDBJ whole genome shotgun (WGS) entry which is preliminary data.</text>
</comment>
<dbReference type="Pfam" id="PF19252">
    <property type="entry name" value="HIND"/>
    <property type="match status" value="1"/>
</dbReference>
<evidence type="ECO:0000256" key="4">
    <source>
        <dbReference type="ARBA" id="ARBA00023187"/>
    </source>
</evidence>
<organism evidence="8 9">
    <name type="scientific">Biomphalaria pfeifferi</name>
    <name type="common">Bloodfluke planorb</name>
    <name type="synonym">Freshwater snail</name>
    <dbReference type="NCBI Taxonomy" id="112525"/>
    <lineage>
        <taxon>Eukaryota</taxon>
        <taxon>Metazoa</taxon>
        <taxon>Spiralia</taxon>
        <taxon>Lophotrochozoa</taxon>
        <taxon>Mollusca</taxon>
        <taxon>Gastropoda</taxon>
        <taxon>Heterobranchia</taxon>
        <taxon>Euthyneura</taxon>
        <taxon>Panpulmonata</taxon>
        <taxon>Hygrophila</taxon>
        <taxon>Lymnaeoidea</taxon>
        <taxon>Planorbidae</taxon>
        <taxon>Biomphalaria</taxon>
    </lineage>
</organism>
<evidence type="ECO:0000256" key="5">
    <source>
        <dbReference type="ARBA" id="ARBA00023242"/>
    </source>
</evidence>
<keyword evidence="3" id="KW-0507">mRNA processing</keyword>
<evidence type="ECO:0000313" key="9">
    <source>
        <dbReference type="Proteomes" id="UP001233172"/>
    </source>
</evidence>
<dbReference type="GO" id="GO:0000481">
    <property type="term" value="P:maturation of 5S rRNA"/>
    <property type="evidence" value="ECO:0007669"/>
    <property type="project" value="TreeGrafter"/>
</dbReference>
<feature type="region of interest" description="Disordered" evidence="7">
    <location>
        <begin position="467"/>
        <end position="498"/>
    </location>
</feature>
<comment type="similarity">
    <text evidence="2">Belongs to the SNU66/SART1 family.</text>
</comment>
<evidence type="ECO:0000256" key="3">
    <source>
        <dbReference type="ARBA" id="ARBA00022664"/>
    </source>
</evidence>
<evidence type="ECO:0000256" key="2">
    <source>
        <dbReference type="ARBA" id="ARBA00006076"/>
    </source>
</evidence>
<evidence type="ECO:0000256" key="1">
    <source>
        <dbReference type="ARBA" id="ARBA00004123"/>
    </source>
</evidence>
<reference evidence="8" key="2">
    <citation type="submission" date="2023-04" db="EMBL/GenBank/DDBJ databases">
        <authorList>
            <person name="Bu L."/>
            <person name="Lu L."/>
            <person name="Laidemitt M.R."/>
            <person name="Zhang S.M."/>
            <person name="Mutuku M."/>
            <person name="Mkoji G."/>
            <person name="Steinauer M."/>
            <person name="Loker E.S."/>
        </authorList>
    </citation>
    <scope>NUCLEOTIDE SEQUENCE</scope>
    <source>
        <strain evidence="8">KasaAsao</strain>
        <tissue evidence="8">Whole Snail</tissue>
    </source>
</reference>
<feature type="compositionally biased region" description="Basic residues" evidence="7">
    <location>
        <begin position="56"/>
        <end position="88"/>
    </location>
</feature>
<dbReference type="Pfam" id="PF03343">
    <property type="entry name" value="SART-1"/>
    <property type="match status" value="1"/>
</dbReference>
<name>A0AAD8AVA8_BIOPF</name>